<dbReference type="SUPFAM" id="SSF118215">
    <property type="entry name" value="Proton glutamate symport protein"/>
    <property type="match status" value="1"/>
</dbReference>
<evidence type="ECO:0000256" key="4">
    <source>
        <dbReference type="ARBA" id="ARBA00022989"/>
    </source>
</evidence>
<organism evidence="7 8">
    <name type="scientific">Endosaccharibacter trunci</name>
    <dbReference type="NCBI Taxonomy" id="2812733"/>
    <lineage>
        <taxon>Bacteria</taxon>
        <taxon>Pseudomonadati</taxon>
        <taxon>Pseudomonadota</taxon>
        <taxon>Alphaproteobacteria</taxon>
        <taxon>Acetobacterales</taxon>
        <taxon>Acetobacteraceae</taxon>
        <taxon>Endosaccharibacter</taxon>
    </lineage>
</organism>
<dbReference type="RefSeq" id="WP_422862662.1">
    <property type="nucleotide sequence ID" value="NZ_JAMSKV010000001.1"/>
</dbReference>
<keyword evidence="8" id="KW-1185">Reference proteome</keyword>
<dbReference type="Proteomes" id="UP001524587">
    <property type="component" value="Unassembled WGS sequence"/>
</dbReference>
<name>A0ABT1W2X6_9PROT</name>
<feature type="transmembrane region" description="Helical" evidence="6">
    <location>
        <begin position="236"/>
        <end position="259"/>
    </location>
</feature>
<gene>
    <name evidence="7" type="ORF">NFI95_02020</name>
</gene>
<keyword evidence="3 6" id="KW-0812">Transmembrane</keyword>
<evidence type="ECO:0000256" key="3">
    <source>
        <dbReference type="ARBA" id="ARBA00022692"/>
    </source>
</evidence>
<evidence type="ECO:0000256" key="6">
    <source>
        <dbReference type="SAM" id="Phobius"/>
    </source>
</evidence>
<feature type="transmembrane region" description="Helical" evidence="6">
    <location>
        <begin position="51"/>
        <end position="76"/>
    </location>
</feature>
<evidence type="ECO:0000313" key="7">
    <source>
        <dbReference type="EMBL" id="MCQ8277226.1"/>
    </source>
</evidence>
<comment type="caution">
    <text evidence="7">The sequence shown here is derived from an EMBL/GenBank/DDBJ whole genome shotgun (WGS) entry which is preliminary data.</text>
</comment>
<dbReference type="InterPro" id="IPR001991">
    <property type="entry name" value="Na-dicarboxylate_symporter"/>
</dbReference>
<keyword evidence="4 6" id="KW-1133">Transmembrane helix</keyword>
<comment type="subcellular location">
    <subcellularLocation>
        <location evidence="1">Membrane</location>
        <topology evidence="1">Multi-pass membrane protein</topology>
    </subcellularLocation>
</comment>
<dbReference type="Gene3D" id="1.10.3860.10">
    <property type="entry name" value="Sodium:dicarboxylate symporter"/>
    <property type="match status" value="1"/>
</dbReference>
<keyword evidence="5 6" id="KW-0472">Membrane</keyword>
<feature type="transmembrane region" description="Helical" evidence="6">
    <location>
        <begin position="163"/>
        <end position="182"/>
    </location>
</feature>
<dbReference type="PANTHER" id="PTHR42865:SF1">
    <property type="entry name" value="AEROBIC C4-DICARBOXYLATE TRANSPORT PROTEIN"/>
    <property type="match status" value="1"/>
</dbReference>
<feature type="transmembrane region" description="Helical" evidence="6">
    <location>
        <begin position="329"/>
        <end position="352"/>
    </location>
</feature>
<evidence type="ECO:0000256" key="5">
    <source>
        <dbReference type="ARBA" id="ARBA00023136"/>
    </source>
</evidence>
<evidence type="ECO:0000256" key="2">
    <source>
        <dbReference type="ARBA" id="ARBA00022448"/>
    </source>
</evidence>
<sequence>MRGRPSGARAALARRVAGSLFAQMVAAMVLGVALAIAAPGEARAARLLSDLFLRLISMIVCPLVFCVVIQGIVGAGSLATLRRVGLKAILYFEAITTLALLLGVGLALLFRPGAGLGIALSGLDPAALDAARKGASALLQGGIGGFLLRLVPVSPVEAFARNDVLQVLVLAILVGIALAGMPERGRPIAGAIDAVAALMFRVMGLVIRAAPLGVFGAMAFTTASFGFGALERLGAFAALFTAAVLVFVFGILGALLRLCGLRMLPFLRYFREELLVVGATTSSDAVLPQVMRKLRALGIRREVVGLVIPAGYSFNLDALSLYLGLSVLFLAQVTGAHLSVAQTVLVLAVSLLTSKGAHGLPGMAIVILAATLSVLPAIPPISLVLLLSIDWFAGIPRALGNLVGNCVATVAVASWEGEIDLAEARRVLAGDRGARRSVP</sequence>
<protein>
    <submittedName>
        <fullName evidence="7">Cation:dicarboxylase symporter family transporter</fullName>
    </submittedName>
</protein>
<evidence type="ECO:0000256" key="1">
    <source>
        <dbReference type="ARBA" id="ARBA00004141"/>
    </source>
</evidence>
<dbReference type="Pfam" id="PF00375">
    <property type="entry name" value="SDF"/>
    <property type="match status" value="1"/>
</dbReference>
<evidence type="ECO:0000313" key="8">
    <source>
        <dbReference type="Proteomes" id="UP001524587"/>
    </source>
</evidence>
<feature type="transmembrane region" description="Helical" evidence="6">
    <location>
        <begin position="20"/>
        <end position="39"/>
    </location>
</feature>
<feature type="transmembrane region" description="Helical" evidence="6">
    <location>
        <begin position="212"/>
        <end position="230"/>
    </location>
</feature>
<dbReference type="EMBL" id="JAMSKV010000001">
    <property type="protein sequence ID" value="MCQ8277226.1"/>
    <property type="molecule type" value="Genomic_DNA"/>
</dbReference>
<proteinExistence type="predicted"/>
<dbReference type="InterPro" id="IPR036458">
    <property type="entry name" value="Na:dicarbo_symporter_sf"/>
</dbReference>
<dbReference type="PANTHER" id="PTHR42865">
    <property type="entry name" value="PROTON/GLUTAMATE-ASPARTATE SYMPORTER"/>
    <property type="match status" value="1"/>
</dbReference>
<feature type="transmembrane region" description="Helical" evidence="6">
    <location>
        <begin position="364"/>
        <end position="389"/>
    </location>
</feature>
<keyword evidence="2" id="KW-0813">Transport</keyword>
<accession>A0ABT1W2X6</accession>
<dbReference type="PRINTS" id="PR00173">
    <property type="entry name" value="EDTRNSPORT"/>
</dbReference>
<feature type="transmembrane region" description="Helical" evidence="6">
    <location>
        <begin position="303"/>
        <end position="323"/>
    </location>
</feature>
<feature type="transmembrane region" description="Helical" evidence="6">
    <location>
        <begin position="88"/>
        <end position="110"/>
    </location>
</feature>
<reference evidence="7 8" key="1">
    <citation type="submission" date="2022-06" db="EMBL/GenBank/DDBJ databases">
        <title>Endosaccharibacter gen. nov., sp. nov., endophytic bacteria isolated from sugarcane.</title>
        <authorList>
            <person name="Pitiwittayakul N."/>
            <person name="Yukphan P."/>
            <person name="Charoenyingcharoen P."/>
            <person name="Tanasupawat S."/>
        </authorList>
    </citation>
    <scope>NUCLEOTIDE SEQUENCE [LARGE SCALE GENOMIC DNA]</scope>
    <source>
        <strain evidence="7 8">KSS8</strain>
    </source>
</reference>